<accession>A0A381VSY1</accession>
<sequence length="60" mass="6929">MPSYWTLALEQQTDLSVTHGSTETLADAVRRCADLRLYMTTDRYEETIYFQQTYAGEGET</sequence>
<protein>
    <submittedName>
        <fullName evidence="1">Uncharacterized protein</fullName>
    </submittedName>
</protein>
<reference evidence="1" key="1">
    <citation type="submission" date="2018-05" db="EMBL/GenBank/DDBJ databases">
        <authorList>
            <person name="Lanie J.A."/>
            <person name="Ng W.-L."/>
            <person name="Kazmierczak K.M."/>
            <person name="Andrzejewski T.M."/>
            <person name="Davidsen T.M."/>
            <person name="Wayne K.J."/>
            <person name="Tettelin H."/>
            <person name="Glass J.I."/>
            <person name="Rusch D."/>
            <person name="Podicherti R."/>
            <person name="Tsui H.-C.T."/>
            <person name="Winkler M.E."/>
        </authorList>
    </citation>
    <scope>NUCLEOTIDE SEQUENCE</scope>
</reference>
<evidence type="ECO:0000313" key="1">
    <source>
        <dbReference type="EMBL" id="SVA43400.1"/>
    </source>
</evidence>
<organism evidence="1">
    <name type="scientific">marine metagenome</name>
    <dbReference type="NCBI Taxonomy" id="408172"/>
    <lineage>
        <taxon>unclassified sequences</taxon>
        <taxon>metagenomes</taxon>
        <taxon>ecological metagenomes</taxon>
    </lineage>
</organism>
<gene>
    <name evidence="1" type="ORF">METZ01_LOCUS96254</name>
</gene>
<name>A0A381VSY1_9ZZZZ</name>
<dbReference type="AlphaFoldDB" id="A0A381VSY1"/>
<proteinExistence type="predicted"/>
<dbReference type="EMBL" id="UINC01009687">
    <property type="protein sequence ID" value="SVA43400.1"/>
    <property type="molecule type" value="Genomic_DNA"/>
</dbReference>